<sequence length="163" mass="18518">MPPSIKQVRSRGSLDLVFKKVSMMHRGIYTCHAVNRLGKDTHFVIVIPIYFSIPRPPRVVPLHHVVTVSKGSTAVLVCSAKHTPQRYTALFWNHLGTRVTNTARHHIKSRYSERIVKKKYKDERVDMSLSIGHVGFKDVGLYTCGVVTDVGRHVGHVELRIKE</sequence>
<organism evidence="4 5">
    <name type="scientific">Actinia tenebrosa</name>
    <name type="common">Australian red waratah sea anemone</name>
    <dbReference type="NCBI Taxonomy" id="6105"/>
    <lineage>
        <taxon>Eukaryota</taxon>
        <taxon>Metazoa</taxon>
        <taxon>Cnidaria</taxon>
        <taxon>Anthozoa</taxon>
        <taxon>Hexacorallia</taxon>
        <taxon>Actiniaria</taxon>
        <taxon>Actiniidae</taxon>
        <taxon>Actinia</taxon>
    </lineage>
</organism>
<protein>
    <submittedName>
        <fullName evidence="5">Peroxidasin homolog</fullName>
    </submittedName>
</protein>
<keyword evidence="1" id="KW-0732">Signal</keyword>
<evidence type="ECO:0000259" key="3">
    <source>
        <dbReference type="PROSITE" id="PS50835"/>
    </source>
</evidence>
<dbReference type="InterPro" id="IPR013783">
    <property type="entry name" value="Ig-like_fold"/>
</dbReference>
<feature type="domain" description="Ig-like" evidence="3">
    <location>
        <begin position="57"/>
        <end position="146"/>
    </location>
</feature>
<proteinExistence type="predicted"/>
<dbReference type="SMART" id="SM00409">
    <property type="entry name" value="IG"/>
    <property type="match status" value="1"/>
</dbReference>
<evidence type="ECO:0000313" key="4">
    <source>
        <dbReference type="Proteomes" id="UP000515163"/>
    </source>
</evidence>
<dbReference type="PANTHER" id="PTHR45080">
    <property type="entry name" value="CONTACTIN 5"/>
    <property type="match status" value="1"/>
</dbReference>
<dbReference type="GeneID" id="116292292"/>
<dbReference type="GO" id="GO:0007156">
    <property type="term" value="P:homophilic cell adhesion via plasma membrane adhesion molecules"/>
    <property type="evidence" value="ECO:0007669"/>
    <property type="project" value="TreeGrafter"/>
</dbReference>
<dbReference type="InterPro" id="IPR003599">
    <property type="entry name" value="Ig_sub"/>
</dbReference>
<dbReference type="Pfam" id="PF00047">
    <property type="entry name" value="ig"/>
    <property type="match status" value="1"/>
</dbReference>
<dbReference type="AlphaFoldDB" id="A0A6P8HHW5"/>
<gene>
    <name evidence="5" type="primary">LOC116292292</name>
</gene>
<dbReference type="PANTHER" id="PTHR45080:SF8">
    <property type="entry name" value="IG-LIKE DOMAIN-CONTAINING PROTEIN"/>
    <property type="match status" value="1"/>
</dbReference>
<dbReference type="KEGG" id="aten:116292292"/>
<name>A0A6P8HHW5_ACTTE</name>
<evidence type="ECO:0000256" key="2">
    <source>
        <dbReference type="ARBA" id="ARBA00023157"/>
    </source>
</evidence>
<dbReference type="InterPro" id="IPR007110">
    <property type="entry name" value="Ig-like_dom"/>
</dbReference>
<dbReference type="OrthoDB" id="10373904at2759"/>
<dbReference type="PROSITE" id="PS50835">
    <property type="entry name" value="IG_LIKE"/>
    <property type="match status" value="1"/>
</dbReference>
<dbReference type="InterPro" id="IPR013151">
    <property type="entry name" value="Immunoglobulin_dom"/>
</dbReference>
<evidence type="ECO:0000313" key="5">
    <source>
        <dbReference type="RefSeq" id="XP_031555436.1"/>
    </source>
</evidence>
<dbReference type="InterPro" id="IPR050958">
    <property type="entry name" value="Cell_Adh-Cytoskel_Orgn"/>
</dbReference>
<dbReference type="SUPFAM" id="SSF48726">
    <property type="entry name" value="Immunoglobulin"/>
    <property type="match status" value="2"/>
</dbReference>
<dbReference type="InParanoid" id="A0A6P8HHW5"/>
<keyword evidence="2" id="KW-1015">Disulfide bond</keyword>
<dbReference type="Proteomes" id="UP000515163">
    <property type="component" value="Unplaced"/>
</dbReference>
<evidence type="ECO:0000256" key="1">
    <source>
        <dbReference type="ARBA" id="ARBA00022729"/>
    </source>
</evidence>
<dbReference type="Gene3D" id="2.60.40.10">
    <property type="entry name" value="Immunoglobulins"/>
    <property type="match status" value="2"/>
</dbReference>
<dbReference type="GO" id="GO:0005886">
    <property type="term" value="C:plasma membrane"/>
    <property type="evidence" value="ECO:0007669"/>
    <property type="project" value="TreeGrafter"/>
</dbReference>
<reference evidence="5" key="1">
    <citation type="submission" date="2025-08" db="UniProtKB">
        <authorList>
            <consortium name="RefSeq"/>
        </authorList>
    </citation>
    <scope>IDENTIFICATION</scope>
    <source>
        <tissue evidence="5">Tentacle</tissue>
    </source>
</reference>
<keyword evidence="4" id="KW-1185">Reference proteome</keyword>
<dbReference type="RefSeq" id="XP_031555436.1">
    <property type="nucleotide sequence ID" value="XM_031699576.1"/>
</dbReference>
<accession>A0A6P8HHW5</accession>
<dbReference type="InterPro" id="IPR036179">
    <property type="entry name" value="Ig-like_dom_sf"/>
</dbReference>